<keyword evidence="3 7" id="KW-0732">Signal</keyword>
<evidence type="ECO:0000256" key="1">
    <source>
        <dbReference type="ARBA" id="ARBA00004167"/>
    </source>
</evidence>
<comment type="caution">
    <text evidence="9">The sequence shown here is derived from an EMBL/GenBank/DDBJ whole genome shotgun (WGS) entry which is preliminary data.</text>
</comment>
<evidence type="ECO:0000256" key="4">
    <source>
        <dbReference type="ARBA" id="ARBA00022737"/>
    </source>
</evidence>
<reference evidence="9" key="2">
    <citation type="journal article" date="2023" name="Int. J. Mol. Sci.">
        <title>De Novo Assembly and Annotation of 11 Diverse Shrub Willow (Salix) Genomes Reveals Novel Gene Organization in Sex-Linked Regions.</title>
        <authorList>
            <person name="Hyden B."/>
            <person name="Feng K."/>
            <person name="Yates T.B."/>
            <person name="Jawdy S."/>
            <person name="Cereghino C."/>
            <person name="Smart L.B."/>
            <person name="Muchero W."/>
        </authorList>
    </citation>
    <scope>NUCLEOTIDE SEQUENCE</scope>
    <source>
        <tissue evidence="9">Shoot tip</tissue>
    </source>
</reference>
<evidence type="ECO:0000256" key="7">
    <source>
        <dbReference type="SAM" id="SignalP"/>
    </source>
</evidence>
<dbReference type="PROSITE" id="PS50026">
    <property type="entry name" value="EGF_3"/>
    <property type="match status" value="1"/>
</dbReference>
<evidence type="ECO:0000256" key="5">
    <source>
        <dbReference type="ARBA" id="ARBA00023157"/>
    </source>
</evidence>
<dbReference type="PROSITE" id="PS00010">
    <property type="entry name" value="ASX_HYDROXYL"/>
    <property type="match status" value="1"/>
</dbReference>
<evidence type="ECO:0000313" key="10">
    <source>
        <dbReference type="Proteomes" id="UP001151752"/>
    </source>
</evidence>
<evidence type="ECO:0000259" key="8">
    <source>
        <dbReference type="PROSITE" id="PS50026"/>
    </source>
</evidence>
<keyword evidence="10" id="KW-1185">Reference proteome</keyword>
<dbReference type="InterPro" id="IPR000742">
    <property type="entry name" value="EGF"/>
</dbReference>
<dbReference type="AlphaFoldDB" id="A0A9Q0TCQ6"/>
<dbReference type="Pfam" id="PF13947">
    <property type="entry name" value="GUB_WAK_bind"/>
    <property type="match status" value="1"/>
</dbReference>
<feature type="signal peptide" evidence="7">
    <location>
        <begin position="1"/>
        <end position="26"/>
    </location>
</feature>
<dbReference type="Gene3D" id="2.10.25.10">
    <property type="entry name" value="Laminin"/>
    <property type="match status" value="1"/>
</dbReference>
<gene>
    <name evidence="9" type="ORF">OIU74_010388</name>
</gene>
<organism evidence="9 10">
    <name type="scientific">Salix koriyanagi</name>
    <dbReference type="NCBI Taxonomy" id="2511006"/>
    <lineage>
        <taxon>Eukaryota</taxon>
        <taxon>Viridiplantae</taxon>
        <taxon>Streptophyta</taxon>
        <taxon>Embryophyta</taxon>
        <taxon>Tracheophyta</taxon>
        <taxon>Spermatophyta</taxon>
        <taxon>Magnoliopsida</taxon>
        <taxon>eudicotyledons</taxon>
        <taxon>Gunneridae</taxon>
        <taxon>Pentapetalae</taxon>
        <taxon>rosids</taxon>
        <taxon>fabids</taxon>
        <taxon>Malpighiales</taxon>
        <taxon>Salicaceae</taxon>
        <taxon>Saliceae</taxon>
        <taxon>Salix</taxon>
    </lineage>
</organism>
<sequence length="234" mass="25830">MDPKENLVMLAAALLWMVISAETSQATHLPGCQDKCGDVSIPYPFGTSEGCYFNEHFRITCDTAVTPPIPYLWSSNLQVLSISLDGHLRILTYVGADCYSKSGARESPTGSYAVLPAFPFSNTRNKFFDVDECQDSNRNKCLKKCHNTIGNYTCPCPKGYHGDGRKDGEGCSADQLLLVKIFVGKQASTLNVSHESSPPITFFSEIFALLLIMMPSISDNDERKCFIKVCMLLN</sequence>
<dbReference type="Proteomes" id="UP001151752">
    <property type="component" value="Chromosome 2"/>
</dbReference>
<dbReference type="InterPro" id="IPR025287">
    <property type="entry name" value="WAK_GUB"/>
</dbReference>
<dbReference type="PANTHER" id="PTHR33491">
    <property type="entry name" value="OSJNBA0016N04.9 PROTEIN"/>
    <property type="match status" value="1"/>
</dbReference>
<comment type="subcellular location">
    <subcellularLocation>
        <location evidence="1">Membrane</location>
        <topology evidence="1">Single-pass membrane protein</topology>
    </subcellularLocation>
</comment>
<dbReference type="GO" id="GO:0005509">
    <property type="term" value="F:calcium ion binding"/>
    <property type="evidence" value="ECO:0007669"/>
    <property type="project" value="InterPro"/>
</dbReference>
<protein>
    <submittedName>
        <fullName evidence="9">WALL-ASSOCIATED RECEPTOR KINASE 2-LIKE ISOFORM X2</fullName>
    </submittedName>
</protein>
<dbReference type="InterPro" id="IPR018097">
    <property type="entry name" value="EGF_Ca-bd_CS"/>
</dbReference>
<feature type="chain" id="PRO_5040369375" evidence="7">
    <location>
        <begin position="27"/>
        <end position="234"/>
    </location>
</feature>
<name>A0A9Q0TCQ6_9ROSI</name>
<evidence type="ECO:0000256" key="6">
    <source>
        <dbReference type="PROSITE-ProRule" id="PRU00076"/>
    </source>
</evidence>
<evidence type="ECO:0000256" key="2">
    <source>
        <dbReference type="ARBA" id="ARBA00022536"/>
    </source>
</evidence>
<dbReference type="PROSITE" id="PS01187">
    <property type="entry name" value="EGF_CA"/>
    <property type="match status" value="1"/>
</dbReference>
<proteinExistence type="predicted"/>
<keyword evidence="9" id="KW-0418">Kinase</keyword>
<keyword evidence="9" id="KW-0675">Receptor</keyword>
<dbReference type="InterPro" id="IPR000152">
    <property type="entry name" value="EGF-type_Asp/Asn_hydroxyl_site"/>
</dbReference>
<dbReference type="SUPFAM" id="SSF57196">
    <property type="entry name" value="EGF/Laminin"/>
    <property type="match status" value="1"/>
</dbReference>
<evidence type="ECO:0000256" key="3">
    <source>
        <dbReference type="ARBA" id="ARBA00022729"/>
    </source>
</evidence>
<comment type="caution">
    <text evidence="6">Lacks conserved residue(s) required for the propagation of feature annotation.</text>
</comment>
<dbReference type="GO" id="GO:0030247">
    <property type="term" value="F:polysaccharide binding"/>
    <property type="evidence" value="ECO:0007669"/>
    <property type="project" value="InterPro"/>
</dbReference>
<dbReference type="EMBL" id="JAPFFM010000015">
    <property type="protein sequence ID" value="KAJ6709277.1"/>
    <property type="molecule type" value="Genomic_DNA"/>
</dbReference>
<accession>A0A9Q0TCQ6</accession>
<keyword evidence="9" id="KW-0808">Transferase</keyword>
<evidence type="ECO:0000313" key="9">
    <source>
        <dbReference type="EMBL" id="KAJ6709277.1"/>
    </source>
</evidence>
<dbReference type="FunFam" id="2.10.25.10:FF:000038">
    <property type="entry name" value="Fibrillin 2"/>
    <property type="match status" value="1"/>
</dbReference>
<dbReference type="InterPro" id="IPR001881">
    <property type="entry name" value="EGF-like_Ca-bd_dom"/>
</dbReference>
<dbReference type="GO" id="GO:0016301">
    <property type="term" value="F:kinase activity"/>
    <property type="evidence" value="ECO:0007669"/>
    <property type="project" value="UniProtKB-KW"/>
</dbReference>
<dbReference type="CDD" id="cd00054">
    <property type="entry name" value="EGF_CA"/>
    <property type="match status" value="1"/>
</dbReference>
<dbReference type="Pfam" id="PF07645">
    <property type="entry name" value="EGF_CA"/>
    <property type="match status" value="1"/>
</dbReference>
<dbReference type="SMART" id="SM00179">
    <property type="entry name" value="EGF_CA"/>
    <property type="match status" value="1"/>
</dbReference>
<keyword evidence="2 6" id="KW-0245">EGF-like domain</keyword>
<dbReference type="GO" id="GO:0016020">
    <property type="term" value="C:membrane"/>
    <property type="evidence" value="ECO:0007669"/>
    <property type="project" value="UniProtKB-SubCell"/>
</dbReference>
<reference evidence="9" key="1">
    <citation type="submission" date="2022-11" db="EMBL/GenBank/DDBJ databases">
        <authorList>
            <person name="Hyden B.L."/>
            <person name="Feng K."/>
            <person name="Yates T."/>
            <person name="Jawdy S."/>
            <person name="Smart L.B."/>
            <person name="Muchero W."/>
        </authorList>
    </citation>
    <scope>NUCLEOTIDE SEQUENCE</scope>
    <source>
        <tissue evidence="9">Shoot tip</tissue>
    </source>
</reference>
<keyword evidence="5" id="KW-1015">Disulfide bond</keyword>
<keyword evidence="4" id="KW-0677">Repeat</keyword>
<feature type="domain" description="EGF-like" evidence="8">
    <location>
        <begin position="129"/>
        <end position="172"/>
    </location>
</feature>
<dbReference type="InterPro" id="IPR049883">
    <property type="entry name" value="NOTCH1_EGF-like"/>
</dbReference>